<evidence type="ECO:0000256" key="4">
    <source>
        <dbReference type="ARBA" id="ARBA00023136"/>
    </source>
</evidence>
<comment type="subcellular location">
    <subcellularLocation>
        <location evidence="2">Cytoplasm</location>
    </subcellularLocation>
    <subcellularLocation>
        <location evidence="1">Membrane</location>
    </subcellularLocation>
</comment>
<protein>
    <recommendedName>
        <fullName evidence="8">PH domain-containing protein</fullName>
    </recommendedName>
</protein>
<dbReference type="InterPro" id="IPR043448">
    <property type="entry name" value="PKHO1/2"/>
</dbReference>
<dbReference type="SUPFAM" id="SSF50729">
    <property type="entry name" value="PH domain-like"/>
    <property type="match status" value="1"/>
</dbReference>
<keyword evidence="7" id="KW-1185">Reference proteome</keyword>
<evidence type="ECO:0000313" key="7">
    <source>
        <dbReference type="Proteomes" id="UP000694383"/>
    </source>
</evidence>
<sequence length="221" mass="24152">MKKNSTGRRAPPDSISQSSSPDKVGWIRKFCGKGFFREIWKSRFLILRGDQLLISQKEVRRGLHGCHGNKLQGWTHQGPQQLQIFWSDRRSPSVCGTDGTLSVPSSRVGFHSEPHRSSFTAARRSRTSVLLSVEHVESVRGSPQLKSSNLCGGGSEQLLLLMDSKICRNGGSDPVCHLCERTSGSDGSVVLVSAGSDLVYGFSHGRCFRPANASRTTVLSP</sequence>
<dbReference type="GeneTree" id="ENSGT00530000063760"/>
<accession>A0A8C7X0V5</accession>
<dbReference type="Ensembl" id="ENSOSIT00000006739.1">
    <property type="protein sequence ID" value="ENSOSIP00000006291.1"/>
    <property type="gene ID" value="ENSOSIG00000004293.1"/>
</dbReference>
<evidence type="ECO:0000256" key="2">
    <source>
        <dbReference type="ARBA" id="ARBA00004496"/>
    </source>
</evidence>
<dbReference type="PANTHER" id="PTHR15871">
    <property type="entry name" value="PH DOMAIN-CONTAINING PROTEIN"/>
    <property type="match status" value="1"/>
</dbReference>
<evidence type="ECO:0000256" key="3">
    <source>
        <dbReference type="ARBA" id="ARBA00022490"/>
    </source>
</evidence>
<reference evidence="6" key="1">
    <citation type="submission" date="2025-08" db="UniProtKB">
        <authorList>
            <consortium name="Ensembl"/>
        </authorList>
    </citation>
    <scope>IDENTIFICATION</scope>
</reference>
<organism evidence="6 7">
    <name type="scientific">Oryzias sinensis</name>
    <name type="common">Chinese medaka</name>
    <dbReference type="NCBI Taxonomy" id="183150"/>
    <lineage>
        <taxon>Eukaryota</taxon>
        <taxon>Metazoa</taxon>
        <taxon>Chordata</taxon>
        <taxon>Craniata</taxon>
        <taxon>Vertebrata</taxon>
        <taxon>Euteleostomi</taxon>
        <taxon>Actinopterygii</taxon>
        <taxon>Neopterygii</taxon>
        <taxon>Teleostei</taxon>
        <taxon>Neoteleostei</taxon>
        <taxon>Acanthomorphata</taxon>
        <taxon>Ovalentaria</taxon>
        <taxon>Atherinomorphae</taxon>
        <taxon>Beloniformes</taxon>
        <taxon>Adrianichthyidae</taxon>
        <taxon>Oryziinae</taxon>
        <taxon>Oryzias</taxon>
    </lineage>
</organism>
<feature type="region of interest" description="Disordered" evidence="5">
    <location>
        <begin position="1"/>
        <end position="22"/>
    </location>
</feature>
<dbReference type="GO" id="GO:0005737">
    <property type="term" value="C:cytoplasm"/>
    <property type="evidence" value="ECO:0007669"/>
    <property type="project" value="UniProtKB-SubCell"/>
</dbReference>
<evidence type="ECO:0008006" key="8">
    <source>
        <dbReference type="Google" id="ProtNLM"/>
    </source>
</evidence>
<dbReference type="GO" id="GO:0032587">
    <property type="term" value="C:ruffle membrane"/>
    <property type="evidence" value="ECO:0007669"/>
    <property type="project" value="TreeGrafter"/>
</dbReference>
<dbReference type="GO" id="GO:0036195">
    <property type="term" value="C:muscle cell projection membrane"/>
    <property type="evidence" value="ECO:0007669"/>
    <property type="project" value="TreeGrafter"/>
</dbReference>
<keyword evidence="3" id="KW-0963">Cytoplasm</keyword>
<dbReference type="GO" id="GO:1901739">
    <property type="term" value="P:regulation of myoblast fusion"/>
    <property type="evidence" value="ECO:0007669"/>
    <property type="project" value="TreeGrafter"/>
</dbReference>
<feature type="compositionally biased region" description="Low complexity" evidence="5">
    <location>
        <begin position="12"/>
        <end position="22"/>
    </location>
</feature>
<name>A0A8C7X0V5_9TELE</name>
<dbReference type="AlphaFoldDB" id="A0A8C7X0V5"/>
<evidence type="ECO:0000313" key="6">
    <source>
        <dbReference type="Ensembl" id="ENSOSIP00000006291.1"/>
    </source>
</evidence>
<proteinExistence type="predicted"/>
<evidence type="ECO:0000256" key="1">
    <source>
        <dbReference type="ARBA" id="ARBA00004370"/>
    </source>
</evidence>
<reference evidence="6" key="2">
    <citation type="submission" date="2025-09" db="UniProtKB">
        <authorList>
            <consortium name="Ensembl"/>
        </authorList>
    </citation>
    <scope>IDENTIFICATION</scope>
</reference>
<evidence type="ECO:0000256" key="5">
    <source>
        <dbReference type="SAM" id="MobiDB-lite"/>
    </source>
</evidence>
<keyword evidence="4" id="KW-0472">Membrane</keyword>
<dbReference type="PANTHER" id="PTHR15871:SF1">
    <property type="entry name" value="PLECKSTRIN HOMOLOGY DOMAIN-CONTAINING FAMILY O MEMBER 1"/>
    <property type="match status" value="1"/>
</dbReference>
<dbReference type="Proteomes" id="UP000694383">
    <property type="component" value="Unplaced"/>
</dbReference>